<evidence type="ECO:0000313" key="2">
    <source>
        <dbReference type="EMBL" id="RFS82643.1"/>
    </source>
</evidence>
<organism evidence="2 3">
    <name type="scientific">Actinomadura spongiicola</name>
    <dbReference type="NCBI Taxonomy" id="2303421"/>
    <lineage>
        <taxon>Bacteria</taxon>
        <taxon>Bacillati</taxon>
        <taxon>Actinomycetota</taxon>
        <taxon>Actinomycetes</taxon>
        <taxon>Streptosporangiales</taxon>
        <taxon>Thermomonosporaceae</taxon>
        <taxon>Actinomadura</taxon>
    </lineage>
</organism>
<dbReference type="AlphaFoldDB" id="A0A372GC55"/>
<name>A0A372GC55_9ACTN</name>
<dbReference type="EMBL" id="QVNQ01000008">
    <property type="protein sequence ID" value="RFS82643.1"/>
    <property type="molecule type" value="Genomic_DNA"/>
</dbReference>
<keyword evidence="1" id="KW-0812">Transmembrane</keyword>
<gene>
    <name evidence="2" type="ORF">D0T12_24630</name>
</gene>
<feature type="transmembrane region" description="Helical" evidence="1">
    <location>
        <begin position="12"/>
        <end position="41"/>
    </location>
</feature>
<dbReference type="Proteomes" id="UP000262882">
    <property type="component" value="Unassembled WGS sequence"/>
</dbReference>
<proteinExistence type="predicted"/>
<dbReference type="RefSeq" id="WP_117402062.1">
    <property type="nucleotide sequence ID" value="NZ_QVNQ01000008.1"/>
</dbReference>
<keyword evidence="1" id="KW-1133">Transmembrane helix</keyword>
<keyword evidence="1" id="KW-0472">Membrane</keyword>
<evidence type="ECO:0000313" key="3">
    <source>
        <dbReference type="Proteomes" id="UP000262882"/>
    </source>
</evidence>
<protein>
    <submittedName>
        <fullName evidence="2">Uncharacterized protein</fullName>
    </submittedName>
</protein>
<dbReference type="OrthoDB" id="9857938at2"/>
<feature type="transmembrane region" description="Helical" evidence="1">
    <location>
        <begin position="53"/>
        <end position="75"/>
    </location>
</feature>
<comment type="caution">
    <text evidence="2">The sequence shown here is derived from an EMBL/GenBank/DDBJ whole genome shotgun (WGS) entry which is preliminary data.</text>
</comment>
<reference evidence="2 3" key="1">
    <citation type="submission" date="2018-08" db="EMBL/GenBank/DDBJ databases">
        <title>Actinomadura spongicola sp. nov., isolated from marine sponge Leucetta chagosensis.</title>
        <authorList>
            <person name="Li L."/>
            <person name="Lin H.W."/>
        </authorList>
    </citation>
    <scope>NUCLEOTIDE SEQUENCE [LARGE SCALE GENOMIC DNA]</scope>
    <source>
        <strain evidence="2 3">LHW52907</strain>
    </source>
</reference>
<accession>A0A372GC55</accession>
<sequence length="76" mass="7774">MSPSVAYGRWLSFGVSAVLALLLSPITAIFATLIGLVGFLGTPLISKNQRTTIAVAIFGGLVVGSIPYLAGGLLIQ</sequence>
<keyword evidence="3" id="KW-1185">Reference proteome</keyword>
<evidence type="ECO:0000256" key="1">
    <source>
        <dbReference type="SAM" id="Phobius"/>
    </source>
</evidence>